<organism evidence="3 4">
    <name type="scientific">Olleya aquimaris</name>
    <dbReference type="NCBI Taxonomy" id="639310"/>
    <lineage>
        <taxon>Bacteria</taxon>
        <taxon>Pseudomonadati</taxon>
        <taxon>Bacteroidota</taxon>
        <taxon>Flavobacteriia</taxon>
        <taxon>Flavobacteriales</taxon>
        <taxon>Flavobacteriaceae</taxon>
    </lineage>
</organism>
<evidence type="ECO:0000256" key="1">
    <source>
        <dbReference type="SAM" id="SignalP"/>
    </source>
</evidence>
<dbReference type="PANTHER" id="PTHR10900">
    <property type="entry name" value="PERIOSTIN-RELATED"/>
    <property type="match status" value="1"/>
</dbReference>
<dbReference type="AlphaFoldDB" id="A0A327R968"/>
<dbReference type="InterPro" id="IPR036378">
    <property type="entry name" value="FAS1_dom_sf"/>
</dbReference>
<feature type="domain" description="FAS1" evidence="2">
    <location>
        <begin position="53"/>
        <end position="197"/>
    </location>
</feature>
<evidence type="ECO:0000259" key="2">
    <source>
        <dbReference type="PROSITE" id="PS50213"/>
    </source>
</evidence>
<dbReference type="InterPro" id="IPR050904">
    <property type="entry name" value="Adhesion/Biosynth-related"/>
</dbReference>
<evidence type="ECO:0000313" key="4">
    <source>
        <dbReference type="Proteomes" id="UP000248703"/>
    </source>
</evidence>
<sequence>MKTKNVFMALAMVGLLGLTSCKDAQKDANSAMDEATKEVAVNTDTTKNDMQNTPNIVGVAVGNDNFSTLVAAVKAAGLVDTLSGDGPFTVFAPTNDAFAKLPEGTVATLLKPENKATLTAVLTYHVVSGKFEAAAVVEAIKSNNGAFEVATVQGGKLVASLDGDSVILTDEKGNKSKVVIADVAASNGVIHAIDTVVMPK</sequence>
<dbReference type="Gene3D" id="2.30.180.10">
    <property type="entry name" value="FAS1 domain"/>
    <property type="match status" value="1"/>
</dbReference>
<feature type="signal peptide" evidence="1">
    <location>
        <begin position="1"/>
        <end position="24"/>
    </location>
</feature>
<dbReference type="InterPro" id="IPR000782">
    <property type="entry name" value="FAS1_domain"/>
</dbReference>
<dbReference type="FunFam" id="2.30.180.10:FF:000032">
    <property type="entry name" value="Fasciclin domain-containing protein, putative"/>
    <property type="match status" value="1"/>
</dbReference>
<name>A0A327R968_9FLAO</name>
<accession>A0A327R968</accession>
<dbReference type="PANTHER" id="PTHR10900:SF77">
    <property type="entry name" value="FI19380P1"/>
    <property type="match status" value="1"/>
</dbReference>
<gene>
    <name evidence="3" type="ORF">LY08_02009</name>
</gene>
<dbReference type="SUPFAM" id="SSF82153">
    <property type="entry name" value="FAS1 domain"/>
    <property type="match status" value="1"/>
</dbReference>
<keyword evidence="4" id="KW-1185">Reference proteome</keyword>
<reference evidence="3 4" key="1">
    <citation type="submission" date="2018-06" db="EMBL/GenBank/DDBJ databases">
        <title>Genomic Encyclopedia of Archaeal and Bacterial Type Strains, Phase II (KMG-II): from individual species to whole genera.</title>
        <authorList>
            <person name="Goeker M."/>
        </authorList>
    </citation>
    <scope>NUCLEOTIDE SEQUENCE [LARGE SCALE GENOMIC DNA]</scope>
    <source>
        <strain evidence="3 4">DSM 24464</strain>
    </source>
</reference>
<comment type="caution">
    <text evidence="3">The sequence shown here is derived from an EMBL/GenBank/DDBJ whole genome shotgun (WGS) entry which is preliminary data.</text>
</comment>
<proteinExistence type="predicted"/>
<dbReference type="PROSITE" id="PS50213">
    <property type="entry name" value="FAS1"/>
    <property type="match status" value="1"/>
</dbReference>
<protein>
    <submittedName>
        <fullName evidence="3">Putative surface protein with fasciclin (FAS1) repeats</fullName>
    </submittedName>
</protein>
<dbReference type="EMBL" id="QLLO01000006">
    <property type="protein sequence ID" value="RAJ13490.1"/>
    <property type="molecule type" value="Genomic_DNA"/>
</dbReference>
<dbReference type="RefSeq" id="WP_111660302.1">
    <property type="nucleotide sequence ID" value="NZ_QLLO01000006.1"/>
</dbReference>
<keyword evidence="1" id="KW-0732">Signal</keyword>
<dbReference type="Proteomes" id="UP000248703">
    <property type="component" value="Unassembled WGS sequence"/>
</dbReference>
<dbReference type="Pfam" id="PF02469">
    <property type="entry name" value="Fasciclin"/>
    <property type="match status" value="1"/>
</dbReference>
<evidence type="ECO:0000313" key="3">
    <source>
        <dbReference type="EMBL" id="RAJ13490.1"/>
    </source>
</evidence>
<feature type="chain" id="PRO_5016450140" evidence="1">
    <location>
        <begin position="25"/>
        <end position="200"/>
    </location>
</feature>
<dbReference type="PROSITE" id="PS51257">
    <property type="entry name" value="PROKAR_LIPOPROTEIN"/>
    <property type="match status" value="1"/>
</dbReference>
<dbReference type="OrthoDB" id="9800666at2"/>
<dbReference type="GO" id="GO:0005615">
    <property type="term" value="C:extracellular space"/>
    <property type="evidence" value="ECO:0007669"/>
    <property type="project" value="TreeGrafter"/>
</dbReference>
<dbReference type="SMART" id="SM00554">
    <property type="entry name" value="FAS1"/>
    <property type="match status" value="1"/>
</dbReference>